<dbReference type="InterPro" id="IPR049449">
    <property type="entry name" value="TesB_ACOT8-like_N"/>
</dbReference>
<feature type="domain" description="Acyl-CoA thioesterase-like N-terminal HotDog" evidence="1">
    <location>
        <begin position="1"/>
        <end position="63"/>
    </location>
</feature>
<organism evidence="3 4">
    <name type="scientific">Actinomadura craniellae</name>
    <dbReference type="NCBI Taxonomy" id="2231787"/>
    <lineage>
        <taxon>Bacteria</taxon>
        <taxon>Bacillati</taxon>
        <taxon>Actinomycetota</taxon>
        <taxon>Actinomycetes</taxon>
        <taxon>Streptosporangiales</taxon>
        <taxon>Thermomonosporaceae</taxon>
        <taxon>Actinomadura</taxon>
    </lineage>
</organism>
<sequence>MVAAMSERAPGARLHSVTGRFHRPVGGAFAVEAAVARTGRTITGLSAQATTEKGVHAEATAIYGTAPSGGWPVFAPEPPAAPPPEECELFAIPPEFVPISVYMQIRPVGPNRPYAGGKEPELTAWIRLVEDDRPPDLLRFILLMDALAPAYAAVLSDLVLVPTVEFTVRPGDALATAASPWVLLRARTRAAGPDGWNEEEIDAWGPDGAHLGSARQLRVARSA</sequence>
<dbReference type="OrthoDB" id="9135640at2"/>
<evidence type="ECO:0000259" key="1">
    <source>
        <dbReference type="Pfam" id="PF13622"/>
    </source>
</evidence>
<proteinExistence type="predicted"/>
<dbReference type="Proteomes" id="UP000251891">
    <property type="component" value="Unassembled WGS sequence"/>
</dbReference>
<name>A0A365GZR8_9ACTN</name>
<evidence type="ECO:0000313" key="3">
    <source>
        <dbReference type="EMBL" id="RAY12320.1"/>
    </source>
</evidence>
<protein>
    <submittedName>
        <fullName evidence="3">Thioesterase family protein</fullName>
    </submittedName>
</protein>
<reference evidence="3 4" key="1">
    <citation type="submission" date="2018-06" db="EMBL/GenBank/DDBJ databases">
        <title>Actinomadura craniellae sp. nov. isolated from marine sponge Craniella sp.</title>
        <authorList>
            <person name="Li L."/>
            <person name="Xu Q.H."/>
            <person name="Lin H.W."/>
            <person name="Lu Y.H."/>
        </authorList>
    </citation>
    <scope>NUCLEOTIDE SEQUENCE [LARGE SCALE GENOMIC DNA]</scope>
    <source>
        <strain evidence="3 4">LHW63021</strain>
    </source>
</reference>
<evidence type="ECO:0000259" key="2">
    <source>
        <dbReference type="Pfam" id="PF20789"/>
    </source>
</evidence>
<dbReference type="Pfam" id="PF20789">
    <property type="entry name" value="4HBT_3C"/>
    <property type="match status" value="1"/>
</dbReference>
<dbReference type="InterPro" id="IPR049450">
    <property type="entry name" value="ACOT8-like_C"/>
</dbReference>
<dbReference type="Pfam" id="PF13622">
    <property type="entry name" value="4HBT_3"/>
    <property type="match status" value="1"/>
</dbReference>
<comment type="caution">
    <text evidence="3">The sequence shown here is derived from an EMBL/GenBank/DDBJ whole genome shotgun (WGS) entry which is preliminary data.</text>
</comment>
<dbReference type="InterPro" id="IPR042171">
    <property type="entry name" value="Acyl-CoA_hotdog"/>
</dbReference>
<evidence type="ECO:0000313" key="4">
    <source>
        <dbReference type="Proteomes" id="UP000251891"/>
    </source>
</evidence>
<dbReference type="Gene3D" id="2.40.160.210">
    <property type="entry name" value="Acyl-CoA thioesterase, double hotdog domain"/>
    <property type="match status" value="1"/>
</dbReference>
<dbReference type="AlphaFoldDB" id="A0A365GZR8"/>
<feature type="domain" description="Acyl-CoA thioesterase-like C-terminal" evidence="2">
    <location>
        <begin position="85"/>
        <end position="217"/>
    </location>
</feature>
<keyword evidence="4" id="KW-1185">Reference proteome</keyword>
<gene>
    <name evidence="3" type="ORF">DPM19_26540</name>
</gene>
<dbReference type="SUPFAM" id="SSF54637">
    <property type="entry name" value="Thioesterase/thiol ester dehydrase-isomerase"/>
    <property type="match status" value="1"/>
</dbReference>
<dbReference type="EMBL" id="QLYX01000014">
    <property type="protein sequence ID" value="RAY12320.1"/>
    <property type="molecule type" value="Genomic_DNA"/>
</dbReference>
<accession>A0A365GZR8</accession>
<dbReference type="InterPro" id="IPR029069">
    <property type="entry name" value="HotDog_dom_sf"/>
</dbReference>